<dbReference type="InterPro" id="IPR041492">
    <property type="entry name" value="HAD_2"/>
</dbReference>
<gene>
    <name evidence="1" type="ORF">XD97_0392</name>
</gene>
<name>A0A117M3Q8_9FIRM</name>
<evidence type="ECO:0000313" key="1">
    <source>
        <dbReference type="EMBL" id="KUK82614.1"/>
    </source>
</evidence>
<organism evidence="1 2">
    <name type="scientific">Pelotomaculum thermopropionicum</name>
    <dbReference type="NCBI Taxonomy" id="110500"/>
    <lineage>
        <taxon>Bacteria</taxon>
        <taxon>Bacillati</taxon>
        <taxon>Bacillota</taxon>
        <taxon>Clostridia</taxon>
        <taxon>Eubacteriales</taxon>
        <taxon>Desulfotomaculaceae</taxon>
        <taxon>Pelotomaculum</taxon>
    </lineage>
</organism>
<dbReference type="PANTHER" id="PTHR18901">
    <property type="entry name" value="2-DEOXYGLUCOSE-6-PHOSPHATE PHOSPHATASE 2"/>
    <property type="match status" value="1"/>
</dbReference>
<protein>
    <submittedName>
        <fullName evidence="1">Putative hydrolase, haloacid dehalogenase family</fullName>
    </submittedName>
</protein>
<dbReference type="PANTHER" id="PTHR18901:SF38">
    <property type="entry name" value="PSEUDOURIDINE-5'-PHOSPHATASE"/>
    <property type="match status" value="1"/>
</dbReference>
<dbReference type="Proteomes" id="UP000054705">
    <property type="component" value="Unassembled WGS sequence"/>
</dbReference>
<proteinExistence type="predicted"/>
<sequence length="159" mass="17562">MIYDWRRAHTDRIIETDGIALKPGLVEILDYLEEHHIPIALATSSNASRVAFLFAHSPFQNPFKVMITGDMLQHSKPHPEIFQRAAAELGIPIQECMVIEDSPNGILAGYAAGAVTVMVPDQIVPAEEIIEKTFSTENSLFAVINLLERINNGGKDNLV</sequence>
<dbReference type="InterPro" id="IPR006439">
    <property type="entry name" value="HAD-SF_hydro_IA"/>
</dbReference>
<dbReference type="InterPro" id="IPR023198">
    <property type="entry name" value="PGP-like_dom2"/>
</dbReference>
<dbReference type="InterPro" id="IPR036412">
    <property type="entry name" value="HAD-like_sf"/>
</dbReference>
<dbReference type="Gene3D" id="3.40.50.1000">
    <property type="entry name" value="HAD superfamily/HAD-like"/>
    <property type="match status" value="1"/>
</dbReference>
<dbReference type="Gene3D" id="1.10.150.240">
    <property type="entry name" value="Putative phosphatase, domain 2"/>
    <property type="match status" value="1"/>
</dbReference>
<reference evidence="2" key="1">
    <citation type="journal article" date="2015" name="MBio">
        <title>Genome-Resolved Metagenomic Analysis Reveals Roles for Candidate Phyla and Other Microbial Community Members in Biogeochemical Transformations in Oil Reservoirs.</title>
        <authorList>
            <person name="Hu P."/>
            <person name="Tom L."/>
            <person name="Singh A."/>
            <person name="Thomas B.C."/>
            <person name="Baker B.J."/>
            <person name="Piceno Y.M."/>
            <person name="Andersen G.L."/>
            <person name="Banfield J.F."/>
        </authorList>
    </citation>
    <scope>NUCLEOTIDE SEQUENCE [LARGE SCALE GENOMIC DNA]</scope>
</reference>
<dbReference type="CDD" id="cd07505">
    <property type="entry name" value="HAD_BPGM-like"/>
    <property type="match status" value="1"/>
</dbReference>
<dbReference type="AlphaFoldDB" id="A0A117M3Q8"/>
<comment type="caution">
    <text evidence="1">The sequence shown here is derived from an EMBL/GenBank/DDBJ whole genome shotgun (WGS) entry which is preliminary data.</text>
</comment>
<dbReference type="GO" id="GO:0016787">
    <property type="term" value="F:hydrolase activity"/>
    <property type="evidence" value="ECO:0007669"/>
    <property type="project" value="UniProtKB-KW"/>
</dbReference>
<dbReference type="NCBIfam" id="TIGR01509">
    <property type="entry name" value="HAD-SF-IA-v3"/>
    <property type="match status" value="1"/>
</dbReference>
<evidence type="ECO:0000313" key="2">
    <source>
        <dbReference type="Proteomes" id="UP000054705"/>
    </source>
</evidence>
<dbReference type="SUPFAM" id="SSF56784">
    <property type="entry name" value="HAD-like"/>
    <property type="match status" value="1"/>
</dbReference>
<dbReference type="InterPro" id="IPR023214">
    <property type="entry name" value="HAD_sf"/>
</dbReference>
<dbReference type="Pfam" id="PF13419">
    <property type="entry name" value="HAD_2"/>
    <property type="match status" value="1"/>
</dbReference>
<dbReference type="EMBL" id="LGGS01000079">
    <property type="protein sequence ID" value="KUK82614.1"/>
    <property type="molecule type" value="Genomic_DNA"/>
</dbReference>
<accession>A0A117M3Q8</accession>
<keyword evidence="1" id="KW-0378">Hydrolase</keyword>